<organism evidence="3 4">
    <name type="scientific">Saguinus oedipus</name>
    <name type="common">Cotton-top tamarin</name>
    <name type="synonym">Oedipomidas oedipus</name>
    <dbReference type="NCBI Taxonomy" id="9490"/>
    <lineage>
        <taxon>Eukaryota</taxon>
        <taxon>Metazoa</taxon>
        <taxon>Chordata</taxon>
        <taxon>Craniata</taxon>
        <taxon>Vertebrata</taxon>
        <taxon>Euteleostomi</taxon>
        <taxon>Mammalia</taxon>
        <taxon>Eutheria</taxon>
        <taxon>Euarchontoglires</taxon>
        <taxon>Primates</taxon>
        <taxon>Haplorrhini</taxon>
        <taxon>Platyrrhini</taxon>
        <taxon>Cebidae</taxon>
        <taxon>Callitrichinae</taxon>
        <taxon>Saguinus</taxon>
    </lineage>
</organism>
<evidence type="ECO:0000313" key="3">
    <source>
        <dbReference type="EMBL" id="KAK2091944.1"/>
    </source>
</evidence>
<feature type="region of interest" description="Disordered" evidence="1">
    <location>
        <begin position="19"/>
        <end position="41"/>
    </location>
</feature>
<evidence type="ECO:0000256" key="1">
    <source>
        <dbReference type="SAM" id="MobiDB-lite"/>
    </source>
</evidence>
<evidence type="ECO:0000256" key="2">
    <source>
        <dbReference type="SAM" id="SignalP"/>
    </source>
</evidence>
<evidence type="ECO:0000313" key="4">
    <source>
        <dbReference type="Proteomes" id="UP001266305"/>
    </source>
</evidence>
<accession>A0ABQ9U599</accession>
<comment type="caution">
    <text evidence="3">The sequence shown here is derived from an EMBL/GenBank/DDBJ whole genome shotgun (WGS) entry which is preliminary data.</text>
</comment>
<keyword evidence="2" id="KW-0732">Signal</keyword>
<dbReference type="Proteomes" id="UP001266305">
    <property type="component" value="Unassembled WGS sequence"/>
</dbReference>
<protein>
    <submittedName>
        <fullName evidence="3">Uncharacterized protein</fullName>
    </submittedName>
</protein>
<reference evidence="3 4" key="1">
    <citation type="submission" date="2023-05" db="EMBL/GenBank/DDBJ databases">
        <title>B98-5 Cell Line De Novo Hybrid Assembly: An Optical Mapping Approach.</title>
        <authorList>
            <person name="Kananen K."/>
            <person name="Auerbach J.A."/>
            <person name="Kautto E."/>
            <person name="Blachly J.S."/>
        </authorList>
    </citation>
    <scope>NUCLEOTIDE SEQUENCE [LARGE SCALE GENOMIC DNA]</scope>
    <source>
        <strain evidence="3">B95-8</strain>
        <tissue evidence="3">Cell line</tissue>
    </source>
</reference>
<feature type="signal peptide" evidence="2">
    <location>
        <begin position="1"/>
        <end position="20"/>
    </location>
</feature>
<sequence length="186" mass="19527">MLALLRALPWLLLAAAPGHPAKSPRQLPAPRRAPRDPARGADFDRVYTGVVSLSTENIFSFNYTSRPGQDLPDLRATSLLGSSRGIDLGRPRGPGDVRSLLLRSNHCAARAAATRLGGSSASPRASLAWSRAFLGLAEPPVPRAVCGSWLPAGLLSRKILIPGAAGCGAERAEGSRSPAGKNPHFK</sequence>
<gene>
    <name evidence="3" type="ORF">P7K49_031228</name>
</gene>
<dbReference type="EMBL" id="JASSZA010000016">
    <property type="protein sequence ID" value="KAK2091944.1"/>
    <property type="molecule type" value="Genomic_DNA"/>
</dbReference>
<proteinExistence type="predicted"/>
<keyword evidence="4" id="KW-1185">Reference proteome</keyword>
<name>A0ABQ9U599_SAGOE</name>
<feature type="chain" id="PRO_5046538643" evidence="2">
    <location>
        <begin position="21"/>
        <end position="186"/>
    </location>
</feature>